<sequence length="301" mass="33414">MPDQLIFRCEGTDHAVTLTDEAAPRTLAALKAWLPADITLHCAKIAGCHIYWPTPILEPLEQGADIHSLPPGAFLYYPDRQYMELTYDALQAETASVNLLGHIVGDVGWLRDLADVQRREHGRRTFSARLFLSGQDEAAAPAGASPVADSGPLGRLREGRRRVWAGEPAEVEALMRRDGLNIPFGPLVTAEGEFRRTQELMWRLWRNATGHDDRTRATIACETLDLTLDRIVGYCHLHESGEVLRAGREALTRTDDSPVGETLADLTIFCGRMAAWLDLRIPWWDANGIVLRHRAGGPSKP</sequence>
<dbReference type="InterPro" id="IPR029000">
    <property type="entry name" value="Cyclophilin-like_dom_sf"/>
</dbReference>
<dbReference type="EMBL" id="FNAP01000004">
    <property type="protein sequence ID" value="SDE20347.1"/>
    <property type="molecule type" value="Genomic_DNA"/>
</dbReference>
<keyword evidence="2" id="KW-1185">Reference proteome</keyword>
<accession>A0A1G7B0H3</accession>
<gene>
    <name evidence="1" type="ORF">SAMN05421720_104163</name>
</gene>
<dbReference type="SUPFAM" id="SSF50891">
    <property type="entry name" value="Cyclophilin-like"/>
    <property type="match status" value="1"/>
</dbReference>
<dbReference type="Gene3D" id="2.40.100.20">
    <property type="match status" value="1"/>
</dbReference>
<proteinExistence type="predicted"/>
<organism evidence="1 2">
    <name type="scientific">Rhodospira trueperi</name>
    <dbReference type="NCBI Taxonomy" id="69960"/>
    <lineage>
        <taxon>Bacteria</taxon>
        <taxon>Pseudomonadati</taxon>
        <taxon>Pseudomonadota</taxon>
        <taxon>Alphaproteobacteria</taxon>
        <taxon>Rhodospirillales</taxon>
        <taxon>Rhodospirillaceae</taxon>
        <taxon>Rhodospira</taxon>
    </lineage>
</organism>
<reference evidence="1 2" key="1">
    <citation type="submission" date="2016-10" db="EMBL/GenBank/DDBJ databases">
        <authorList>
            <person name="de Groot N.N."/>
        </authorList>
    </citation>
    <scope>NUCLEOTIDE SEQUENCE [LARGE SCALE GENOMIC DNA]</scope>
    <source>
        <strain evidence="1 2">ATCC 700224</strain>
    </source>
</reference>
<protein>
    <submittedName>
        <fullName evidence="1">Uncharacterized protein</fullName>
    </submittedName>
</protein>
<dbReference type="OrthoDB" id="8153125at2"/>
<evidence type="ECO:0000313" key="1">
    <source>
        <dbReference type="EMBL" id="SDE20347.1"/>
    </source>
</evidence>
<dbReference type="Proteomes" id="UP000199412">
    <property type="component" value="Unassembled WGS sequence"/>
</dbReference>
<dbReference type="AlphaFoldDB" id="A0A1G7B0H3"/>
<name>A0A1G7B0H3_9PROT</name>
<dbReference type="STRING" id="69960.SAMN05421720_104163"/>
<dbReference type="RefSeq" id="WP_092784500.1">
    <property type="nucleotide sequence ID" value="NZ_FNAP01000004.1"/>
</dbReference>
<evidence type="ECO:0000313" key="2">
    <source>
        <dbReference type="Proteomes" id="UP000199412"/>
    </source>
</evidence>